<dbReference type="Pfam" id="PF01406">
    <property type="entry name" value="tRNA-synt_1e"/>
    <property type="match status" value="1"/>
</dbReference>
<keyword evidence="9" id="KW-0648">Protein biosynthesis</keyword>
<dbReference type="AlphaFoldDB" id="A0A7K4LMN5"/>
<comment type="function">
    <text evidence="13">In addition to its role as an aminoacyl-tRNA synthetase, has also cysteine persulfide synthase activity. Produces reactive persulfide species such as cysteine persulfide (CysSSH) from substrate cysteine and mediate direct incorporation of CysSSH into proteins during translations, resulting in protein persulfides and polysulfides. CysSSHs behave as potent antioxidants and cellular protectants.</text>
</comment>
<keyword evidence="5" id="KW-0479">Metal-binding</keyword>
<protein>
    <recommendedName>
        <fullName evidence="3">cysteine--tRNA ligase</fullName>
        <ecNumber evidence="3">6.1.1.16</ecNumber>
    </recommendedName>
    <alternativeName>
        <fullName evidence="11">Cysteinyl-tRNA synthetase</fullName>
    </alternativeName>
</protein>
<comment type="function">
    <text evidence="12">Mitochondrial cysteine-specific aminoacyl-tRNA synthetase that catalyzes the ATP-dependent ligation of cysteine to tRNA(Cys).</text>
</comment>
<comment type="catalytic activity">
    <reaction evidence="16">
        <text>S-sulfanyl-L-cysteine + L-cysteine = S-disulfanyl-L-cysteine + L-alanine</text>
        <dbReference type="Rhea" id="RHEA:78627"/>
        <dbReference type="ChEBI" id="CHEBI:35235"/>
        <dbReference type="ChEBI" id="CHEBI:57972"/>
        <dbReference type="ChEBI" id="CHEBI:58591"/>
        <dbReference type="ChEBI" id="CHEBI:229465"/>
    </reaction>
    <physiologicalReaction direction="left-to-right" evidence="16">
        <dbReference type="Rhea" id="RHEA:78628"/>
    </physiologicalReaction>
</comment>
<evidence type="ECO:0000256" key="7">
    <source>
        <dbReference type="ARBA" id="ARBA00022833"/>
    </source>
</evidence>
<organism evidence="21 22">
    <name type="scientific">Crypturellus undulatus</name>
    <dbReference type="NCBI Taxonomy" id="48396"/>
    <lineage>
        <taxon>Eukaryota</taxon>
        <taxon>Metazoa</taxon>
        <taxon>Chordata</taxon>
        <taxon>Craniata</taxon>
        <taxon>Vertebrata</taxon>
        <taxon>Euteleostomi</taxon>
        <taxon>Archelosauria</taxon>
        <taxon>Archosauria</taxon>
        <taxon>Dinosauria</taxon>
        <taxon>Saurischia</taxon>
        <taxon>Theropoda</taxon>
        <taxon>Coelurosauria</taxon>
        <taxon>Aves</taxon>
        <taxon>Palaeognathae</taxon>
        <taxon>Tinamiformes</taxon>
        <taxon>Tinamidae</taxon>
        <taxon>Crypturellus</taxon>
    </lineage>
</organism>
<evidence type="ECO:0000256" key="8">
    <source>
        <dbReference type="ARBA" id="ARBA00022840"/>
    </source>
</evidence>
<evidence type="ECO:0000256" key="3">
    <source>
        <dbReference type="ARBA" id="ARBA00012832"/>
    </source>
</evidence>
<evidence type="ECO:0000256" key="11">
    <source>
        <dbReference type="ARBA" id="ARBA00031499"/>
    </source>
</evidence>
<evidence type="ECO:0000256" key="2">
    <source>
        <dbReference type="ARBA" id="ARBA00005594"/>
    </source>
</evidence>
<feature type="non-terminal residue" evidence="21">
    <location>
        <position position="1"/>
    </location>
</feature>
<evidence type="ECO:0000256" key="12">
    <source>
        <dbReference type="ARBA" id="ARBA00043868"/>
    </source>
</evidence>
<dbReference type="Gene3D" id="3.40.50.620">
    <property type="entry name" value="HUPs"/>
    <property type="match status" value="1"/>
</dbReference>
<comment type="catalytic activity">
    <reaction evidence="17">
        <text>S-sulfanyl-L-cysteine + tRNA(Cys) + ATP = (S)-sulfanyl-L-cysteinyl-tRNA(Cys) + AMP + diphosphate</text>
        <dbReference type="Rhea" id="RHEA:78647"/>
        <dbReference type="Rhea" id="RHEA-COMP:9661"/>
        <dbReference type="Rhea" id="RHEA-COMP:19119"/>
        <dbReference type="ChEBI" id="CHEBI:30616"/>
        <dbReference type="ChEBI" id="CHEBI:33019"/>
        <dbReference type="ChEBI" id="CHEBI:58591"/>
        <dbReference type="ChEBI" id="CHEBI:78442"/>
        <dbReference type="ChEBI" id="CHEBI:229520"/>
        <dbReference type="ChEBI" id="CHEBI:456215"/>
    </reaction>
    <physiologicalReaction direction="left-to-right" evidence="17">
        <dbReference type="Rhea" id="RHEA:78648"/>
    </physiologicalReaction>
</comment>
<dbReference type="GO" id="GO:0005524">
    <property type="term" value="F:ATP binding"/>
    <property type="evidence" value="ECO:0007669"/>
    <property type="project" value="UniProtKB-KW"/>
</dbReference>
<keyword evidence="6" id="KW-0547">Nucleotide-binding</keyword>
<feature type="non-terminal residue" evidence="21">
    <location>
        <position position="474"/>
    </location>
</feature>
<comment type="catalytic activity">
    <reaction evidence="15">
        <text>2 L-cysteine = S-sulfanyl-L-cysteine + L-alanine</text>
        <dbReference type="Rhea" id="RHEA:78543"/>
        <dbReference type="ChEBI" id="CHEBI:35235"/>
        <dbReference type="ChEBI" id="CHEBI:57972"/>
        <dbReference type="ChEBI" id="CHEBI:58591"/>
    </reaction>
    <physiologicalReaction direction="left-to-right" evidence="15">
        <dbReference type="Rhea" id="RHEA:78544"/>
    </physiologicalReaction>
</comment>
<keyword evidence="4" id="KW-0436">Ligase</keyword>
<accession>A0A7K4LMN5</accession>
<evidence type="ECO:0000256" key="17">
    <source>
        <dbReference type="ARBA" id="ARBA00048609"/>
    </source>
</evidence>
<dbReference type="PRINTS" id="PR00983">
    <property type="entry name" value="TRNASYNTHCYS"/>
</dbReference>
<evidence type="ECO:0000256" key="19">
    <source>
        <dbReference type="SAM" id="MobiDB-lite"/>
    </source>
</evidence>
<keyword evidence="10" id="KW-0030">Aminoacyl-tRNA synthetase</keyword>
<sequence length="474" mass="53929">SYVKFDIIRRIMTRFFETEVIMVMGITDIDDKIIKRANEMNISPIALARIYEEDFKQDMAALKVLPPTVYMRVTENIPQIISFIERIIANGQAYATSEGNVYFDVKSWGKRYGVLTTIYPDAEDESAHADKRHSKDFALWKAAKPQELSWTSPWGRGRPGWHIECSTIASAVFGKHLDIHTGGIDLAFPHHENEIAQCEVYHQCEQWGNYFLHSGHLHVKGSQEKMSKSLKNYITIKDFLKKFSSDQFRMFCLRSRYSSGKIFIFLAVEFDDETMDDAKHLLQAVSSFIKDANAYIKGQLVCDPVREDVLWERLASTEVTVKAAFADDFDTSRAVGAIMDLIHHGNRQLKAVTKETGCPRSSVVYGRIISYVEGFFDALGMSLGEKQVALEGGKSALLSNVMDELINFRAKVRNYALALPEATETVQMEGTAASKETKQEQKEERRRLMQERKPLLEACDHLRQDLAAFGIHIK</sequence>
<feature type="compositionally biased region" description="Basic and acidic residues" evidence="19">
    <location>
        <begin position="435"/>
        <end position="447"/>
    </location>
</feature>
<proteinExistence type="inferred from homology"/>
<dbReference type="PANTHER" id="PTHR10890:SF27">
    <property type="entry name" value="CYSTEINE--TRNA LIGASE, MITOCHONDRIAL-RELATED"/>
    <property type="match status" value="1"/>
</dbReference>
<dbReference type="InterPro" id="IPR014729">
    <property type="entry name" value="Rossmann-like_a/b/a_fold"/>
</dbReference>
<evidence type="ECO:0000256" key="14">
    <source>
        <dbReference type="ARBA" id="ARBA00047499"/>
    </source>
</evidence>
<evidence type="ECO:0000256" key="6">
    <source>
        <dbReference type="ARBA" id="ARBA00022741"/>
    </source>
</evidence>
<comment type="catalytic activity">
    <reaction evidence="18">
        <text>tRNA(Cys) + L-cysteine + ATP = L-cysteinyl-tRNA(Cys) + AMP + diphosphate</text>
        <dbReference type="Rhea" id="RHEA:17773"/>
        <dbReference type="Rhea" id="RHEA-COMP:9661"/>
        <dbReference type="Rhea" id="RHEA-COMP:9679"/>
        <dbReference type="ChEBI" id="CHEBI:30616"/>
        <dbReference type="ChEBI" id="CHEBI:33019"/>
        <dbReference type="ChEBI" id="CHEBI:35235"/>
        <dbReference type="ChEBI" id="CHEBI:78442"/>
        <dbReference type="ChEBI" id="CHEBI:78517"/>
        <dbReference type="ChEBI" id="CHEBI:456215"/>
        <dbReference type="EC" id="6.1.1.16"/>
    </reaction>
    <physiologicalReaction direction="right-to-left" evidence="18">
        <dbReference type="Rhea" id="RHEA:17775"/>
    </physiologicalReaction>
</comment>
<evidence type="ECO:0000256" key="18">
    <source>
        <dbReference type="ARBA" id="ARBA00049046"/>
    </source>
</evidence>
<dbReference type="EC" id="6.1.1.16" evidence="3"/>
<dbReference type="Gene3D" id="1.20.120.1910">
    <property type="entry name" value="Cysteine-tRNA ligase, C-terminal anti-codon recognition domain"/>
    <property type="match status" value="1"/>
</dbReference>
<keyword evidence="7" id="KW-0862">Zinc</keyword>
<evidence type="ECO:0000313" key="22">
    <source>
        <dbReference type="Proteomes" id="UP000534426"/>
    </source>
</evidence>
<keyword evidence="8" id="KW-0067">ATP-binding</keyword>
<dbReference type="GO" id="GO:0004817">
    <property type="term" value="F:cysteine-tRNA ligase activity"/>
    <property type="evidence" value="ECO:0007669"/>
    <property type="project" value="UniProtKB-EC"/>
</dbReference>
<evidence type="ECO:0000256" key="16">
    <source>
        <dbReference type="ARBA" id="ARBA00047731"/>
    </source>
</evidence>
<evidence type="ECO:0000256" key="4">
    <source>
        <dbReference type="ARBA" id="ARBA00022598"/>
    </source>
</evidence>
<comment type="caution">
    <text evidence="21">The sequence shown here is derived from an EMBL/GenBank/DDBJ whole genome shotgun (WGS) entry which is preliminary data.</text>
</comment>
<dbReference type="NCBIfam" id="TIGR00435">
    <property type="entry name" value="cysS"/>
    <property type="match status" value="1"/>
</dbReference>
<evidence type="ECO:0000313" key="21">
    <source>
        <dbReference type="EMBL" id="NWJ06004.1"/>
    </source>
</evidence>
<evidence type="ECO:0000256" key="9">
    <source>
        <dbReference type="ARBA" id="ARBA00022917"/>
    </source>
</evidence>
<dbReference type="EMBL" id="VWPW01018799">
    <property type="protein sequence ID" value="NWJ06004.1"/>
    <property type="molecule type" value="Genomic_DNA"/>
</dbReference>
<comment type="catalytic activity">
    <reaction evidence="14">
        <text>S-disulfanyl-L-cysteine + tRNA(Cys) + ATP = (S)-disulfanyl-L-cysteinyl-tRNA(Cys) + AMP + diphosphate</text>
        <dbReference type="Rhea" id="RHEA:78651"/>
        <dbReference type="Rhea" id="RHEA-COMP:9661"/>
        <dbReference type="Rhea" id="RHEA-COMP:19120"/>
        <dbReference type="ChEBI" id="CHEBI:30616"/>
        <dbReference type="ChEBI" id="CHEBI:33019"/>
        <dbReference type="ChEBI" id="CHEBI:78442"/>
        <dbReference type="ChEBI" id="CHEBI:229465"/>
        <dbReference type="ChEBI" id="CHEBI:229521"/>
        <dbReference type="ChEBI" id="CHEBI:456215"/>
    </reaction>
    <physiologicalReaction direction="left-to-right" evidence="14">
        <dbReference type="Rhea" id="RHEA:78652"/>
    </physiologicalReaction>
</comment>
<evidence type="ECO:0000256" key="13">
    <source>
        <dbReference type="ARBA" id="ARBA00045476"/>
    </source>
</evidence>
<comment type="similarity">
    <text evidence="2">Belongs to the class-I aminoacyl-tRNA synthetase family.</text>
</comment>
<feature type="domain" description="tRNA synthetases class I catalytic" evidence="20">
    <location>
        <begin position="1"/>
        <end position="259"/>
    </location>
</feature>
<reference evidence="21 22" key="1">
    <citation type="submission" date="2019-09" db="EMBL/GenBank/DDBJ databases">
        <title>Bird 10,000 Genomes (B10K) Project - Family phase.</title>
        <authorList>
            <person name="Zhang G."/>
        </authorList>
    </citation>
    <scope>NUCLEOTIDE SEQUENCE [LARGE SCALE GENOMIC DNA]</scope>
    <source>
        <strain evidence="21">B10K-MSB-37135</strain>
        <tissue evidence="21">Heart</tissue>
    </source>
</reference>
<dbReference type="PANTHER" id="PTHR10890">
    <property type="entry name" value="CYSTEINYL-TRNA SYNTHETASE"/>
    <property type="match status" value="1"/>
</dbReference>
<name>A0A7K4LMN5_9AVES</name>
<dbReference type="FunFam" id="3.40.50.620:FF:000027">
    <property type="entry name" value="Cysteine--tRNA ligase, cytoplasmic"/>
    <property type="match status" value="1"/>
</dbReference>
<gene>
    <name evidence="21" type="primary">Cars2</name>
    <name evidence="21" type="ORF">CRYUND_R12487</name>
</gene>
<evidence type="ECO:0000256" key="1">
    <source>
        <dbReference type="ARBA" id="ARBA00001947"/>
    </source>
</evidence>
<dbReference type="InterPro" id="IPR015803">
    <property type="entry name" value="Cys-tRNA-ligase"/>
</dbReference>
<evidence type="ECO:0000256" key="5">
    <source>
        <dbReference type="ARBA" id="ARBA00022723"/>
    </source>
</evidence>
<evidence type="ECO:0000259" key="20">
    <source>
        <dbReference type="Pfam" id="PF01406"/>
    </source>
</evidence>
<dbReference type="InterPro" id="IPR032678">
    <property type="entry name" value="tRNA-synt_1_cat_dom"/>
</dbReference>
<dbReference type="InterPro" id="IPR009080">
    <property type="entry name" value="tRNAsynth_Ia_anticodon-bd"/>
</dbReference>
<dbReference type="Proteomes" id="UP000534426">
    <property type="component" value="Unassembled WGS sequence"/>
</dbReference>
<dbReference type="SUPFAM" id="SSF52374">
    <property type="entry name" value="Nucleotidylyl transferase"/>
    <property type="match status" value="1"/>
</dbReference>
<dbReference type="InterPro" id="IPR024909">
    <property type="entry name" value="Cys-tRNA/MSH_ligase"/>
</dbReference>
<feature type="region of interest" description="Disordered" evidence="19">
    <location>
        <begin position="428"/>
        <end position="447"/>
    </location>
</feature>
<keyword evidence="22" id="KW-1185">Reference proteome</keyword>
<dbReference type="GO" id="GO:0046872">
    <property type="term" value="F:metal ion binding"/>
    <property type="evidence" value="ECO:0007669"/>
    <property type="project" value="UniProtKB-KW"/>
</dbReference>
<dbReference type="GO" id="GO:0005737">
    <property type="term" value="C:cytoplasm"/>
    <property type="evidence" value="ECO:0007669"/>
    <property type="project" value="TreeGrafter"/>
</dbReference>
<comment type="cofactor">
    <cofactor evidence="1">
        <name>Zn(2+)</name>
        <dbReference type="ChEBI" id="CHEBI:29105"/>
    </cofactor>
</comment>
<evidence type="ECO:0000256" key="10">
    <source>
        <dbReference type="ARBA" id="ARBA00023146"/>
    </source>
</evidence>
<dbReference type="GO" id="GO:0006423">
    <property type="term" value="P:cysteinyl-tRNA aminoacylation"/>
    <property type="evidence" value="ECO:0007669"/>
    <property type="project" value="InterPro"/>
</dbReference>
<dbReference type="SUPFAM" id="SSF47323">
    <property type="entry name" value="Anticodon-binding domain of a subclass of class I aminoacyl-tRNA synthetases"/>
    <property type="match status" value="1"/>
</dbReference>
<evidence type="ECO:0000256" key="15">
    <source>
        <dbReference type="ARBA" id="ARBA00047548"/>
    </source>
</evidence>